<dbReference type="InterPro" id="IPR002938">
    <property type="entry name" value="FAD-bd"/>
</dbReference>
<dbReference type="PROSITE" id="PS51257">
    <property type="entry name" value="PROKAR_LIPOPROTEIN"/>
    <property type="match status" value="1"/>
</dbReference>
<dbReference type="Proteomes" id="UP000028547">
    <property type="component" value="Unassembled WGS sequence"/>
</dbReference>
<evidence type="ECO:0000256" key="1">
    <source>
        <dbReference type="ARBA" id="ARBA00001974"/>
    </source>
</evidence>
<organism evidence="5 6">
    <name type="scientific">Archangium violaceum Cb vi76</name>
    <dbReference type="NCBI Taxonomy" id="1406225"/>
    <lineage>
        <taxon>Bacteria</taxon>
        <taxon>Pseudomonadati</taxon>
        <taxon>Myxococcota</taxon>
        <taxon>Myxococcia</taxon>
        <taxon>Myxococcales</taxon>
        <taxon>Cystobacterineae</taxon>
        <taxon>Archangiaceae</taxon>
        <taxon>Archangium</taxon>
    </lineage>
</organism>
<dbReference type="Gene3D" id="3.40.30.120">
    <property type="match status" value="1"/>
</dbReference>
<keyword evidence="2" id="KW-0285">Flavoprotein</keyword>
<keyword evidence="3" id="KW-0274">FAD</keyword>
<dbReference type="PANTHER" id="PTHR43004:SF19">
    <property type="entry name" value="BINDING MONOOXYGENASE, PUTATIVE (JCVI)-RELATED"/>
    <property type="match status" value="1"/>
</dbReference>
<comment type="caution">
    <text evidence="5">The sequence shown here is derived from an EMBL/GenBank/DDBJ whole genome shotgun (WGS) entry which is preliminary data.</text>
</comment>
<keyword evidence="5" id="KW-0503">Monooxygenase</keyword>
<dbReference type="GO" id="GO:0016709">
    <property type="term" value="F:oxidoreductase activity, acting on paired donors, with incorporation or reduction of molecular oxygen, NAD(P)H as one donor, and incorporation of one atom of oxygen"/>
    <property type="evidence" value="ECO:0007669"/>
    <property type="project" value="UniProtKB-ARBA"/>
</dbReference>
<comment type="cofactor">
    <cofactor evidence="1">
        <name>FAD</name>
        <dbReference type="ChEBI" id="CHEBI:57692"/>
    </cofactor>
</comment>
<evidence type="ECO:0000313" key="5">
    <source>
        <dbReference type="EMBL" id="KFA94270.1"/>
    </source>
</evidence>
<reference evidence="5 6" key="1">
    <citation type="submission" date="2014-07" db="EMBL/GenBank/DDBJ databases">
        <title>Draft Genome Sequence of Gephyronic Acid Producer, Cystobacter violaceus Strain Cb vi76.</title>
        <authorList>
            <person name="Stevens D.C."/>
            <person name="Young J."/>
            <person name="Carmichael R."/>
            <person name="Tan J."/>
            <person name="Taylor R.E."/>
        </authorList>
    </citation>
    <scope>NUCLEOTIDE SEQUENCE [LARGE SCALE GENOMIC DNA]</scope>
    <source>
        <strain evidence="5 6">Cb vi76</strain>
    </source>
</reference>
<dbReference type="GO" id="GO:0071949">
    <property type="term" value="F:FAD binding"/>
    <property type="evidence" value="ECO:0007669"/>
    <property type="project" value="InterPro"/>
</dbReference>
<proteinExistence type="predicted"/>
<protein>
    <submittedName>
        <fullName evidence="5">Monooxygenase</fullName>
    </submittedName>
</protein>
<sequence>MKDVIEVAVVGGGPTGLMLACELALAGIAVTVFERRDEPVQQSRALTLHPRSLEVLALRGWEGPFLERGRPLPTGHFGMLDTRLDFSALDTTFKYTLFISQAVTETLLEERARSLGVDLRRGYEVRELRQDDEGVDLVGSASGRAFRCRARYVVGADGARSIVRQLAGIGFVGTDTSVTAMLGDVVLSAPPATPAFSTINTRGGIMIVPLSPGIHRIILFDPERMQVPVKESVTLDELRRSVTRICGTDLGMRDPQWLSRFGNETRIAETYKSGRVLLAGDAAHIHFPAGGQGLNVGLQDAMNLGWKLAGVLRERAPLSLLDSYHRERYPVGHALTRNTEAQTALMACSPSVLALRDMVSGFLKDPALNRSLAERLGAMDVVYPDLEMPALRFEGEFVTALTGKRLPDLELKLLDGAVRRLYSFMHEGQWLLLRLRGGHGPDVPLDPAWRGWTNVVQARPGDDREEFRGLSGLLIRPDGHVGWAWA</sequence>
<dbReference type="Pfam" id="PF21274">
    <property type="entry name" value="Rng_hyd_C"/>
    <property type="match status" value="1"/>
</dbReference>
<dbReference type="PRINTS" id="PR00420">
    <property type="entry name" value="RNGMNOXGNASE"/>
</dbReference>
<dbReference type="EMBL" id="JPMI01000021">
    <property type="protein sequence ID" value="KFA94270.1"/>
    <property type="molecule type" value="Genomic_DNA"/>
</dbReference>
<evidence type="ECO:0000313" key="6">
    <source>
        <dbReference type="Proteomes" id="UP000028547"/>
    </source>
</evidence>
<feature type="domain" description="FAD-binding" evidence="4">
    <location>
        <begin position="6"/>
        <end position="339"/>
    </location>
</feature>
<keyword evidence="5" id="KW-0560">Oxidoreductase</keyword>
<dbReference type="RefSeq" id="WP_043389909.1">
    <property type="nucleotide sequence ID" value="NZ_JPMI01000021.1"/>
</dbReference>
<dbReference type="Pfam" id="PF01494">
    <property type="entry name" value="FAD_binding_3"/>
    <property type="match status" value="1"/>
</dbReference>
<dbReference type="InterPro" id="IPR036188">
    <property type="entry name" value="FAD/NAD-bd_sf"/>
</dbReference>
<dbReference type="Gene3D" id="3.30.70.2450">
    <property type="match status" value="1"/>
</dbReference>
<name>A0A084T0N5_9BACT</name>
<dbReference type="Gene3D" id="3.50.50.60">
    <property type="entry name" value="FAD/NAD(P)-binding domain"/>
    <property type="match status" value="1"/>
</dbReference>
<evidence type="ECO:0000256" key="2">
    <source>
        <dbReference type="ARBA" id="ARBA00022630"/>
    </source>
</evidence>
<gene>
    <name evidence="5" type="ORF">Q664_03870</name>
</gene>
<evidence type="ECO:0000256" key="3">
    <source>
        <dbReference type="ARBA" id="ARBA00022827"/>
    </source>
</evidence>
<dbReference type="AlphaFoldDB" id="A0A084T0N5"/>
<dbReference type="PANTHER" id="PTHR43004">
    <property type="entry name" value="TRK SYSTEM POTASSIUM UPTAKE PROTEIN"/>
    <property type="match status" value="1"/>
</dbReference>
<dbReference type="SUPFAM" id="SSF51905">
    <property type="entry name" value="FAD/NAD(P)-binding domain"/>
    <property type="match status" value="1"/>
</dbReference>
<evidence type="ECO:0000259" key="4">
    <source>
        <dbReference type="Pfam" id="PF01494"/>
    </source>
</evidence>
<accession>A0A084T0N5</accession>
<dbReference type="InterPro" id="IPR050641">
    <property type="entry name" value="RIFMO-like"/>
</dbReference>